<evidence type="ECO:0000313" key="2">
    <source>
        <dbReference type="EMBL" id="PVY47031.1"/>
    </source>
</evidence>
<dbReference type="EMBL" id="QEKK01000011">
    <property type="protein sequence ID" value="PVY47031.1"/>
    <property type="molecule type" value="Genomic_DNA"/>
</dbReference>
<dbReference type="PANTHER" id="PTHR37423:SF2">
    <property type="entry name" value="MEMBRANE-BOUND LYTIC MUREIN TRANSGLYCOSYLASE C"/>
    <property type="match status" value="1"/>
</dbReference>
<dbReference type="Pfam" id="PF01464">
    <property type="entry name" value="SLT"/>
    <property type="match status" value="1"/>
</dbReference>
<dbReference type="InterPro" id="IPR023346">
    <property type="entry name" value="Lysozyme-like_dom_sf"/>
</dbReference>
<comment type="caution">
    <text evidence="2">The sequence shown here is derived from an EMBL/GenBank/DDBJ whole genome shotgun (WGS) entry which is preliminary data.</text>
</comment>
<dbReference type="RefSeq" id="WP_116722467.1">
    <property type="nucleotide sequence ID" value="NZ_CP011524.1"/>
</dbReference>
<dbReference type="GeneID" id="93229091"/>
<dbReference type="Proteomes" id="UP000245778">
    <property type="component" value="Unassembled WGS sequence"/>
</dbReference>
<organism evidence="2 3">
    <name type="scientific">Intestinimonas butyriciproducens</name>
    <dbReference type="NCBI Taxonomy" id="1297617"/>
    <lineage>
        <taxon>Bacteria</taxon>
        <taxon>Bacillati</taxon>
        <taxon>Bacillota</taxon>
        <taxon>Clostridia</taxon>
        <taxon>Eubacteriales</taxon>
        <taxon>Intestinimonas</taxon>
    </lineage>
</organism>
<proteinExistence type="predicted"/>
<dbReference type="AlphaFoldDB" id="A0A2U1BEI1"/>
<sequence>MIPRRDLALLALIPAIYLAACCGVHALDAGPAIAHTLDKHPGGPVLVRELLEAEFINPTPLSDELYIVLLDACEESGVEVPLALGVIEVESGFDVDAVSPAGCYGLMQLNPEYFPSGLTAGENIRTGTEYLGSLLDRYGDTGAALTAYNAGHDTGDREYAEKVIGAAERWEEALTA</sequence>
<feature type="domain" description="Transglycosylase SLT" evidence="1">
    <location>
        <begin position="74"/>
        <end position="157"/>
    </location>
</feature>
<dbReference type="InterPro" id="IPR008258">
    <property type="entry name" value="Transglycosylase_SLT_dom_1"/>
</dbReference>
<evidence type="ECO:0000259" key="1">
    <source>
        <dbReference type="Pfam" id="PF01464"/>
    </source>
</evidence>
<dbReference type="PANTHER" id="PTHR37423">
    <property type="entry name" value="SOLUBLE LYTIC MUREIN TRANSGLYCOSYLASE-RELATED"/>
    <property type="match status" value="1"/>
</dbReference>
<evidence type="ECO:0000313" key="3">
    <source>
        <dbReference type="Proteomes" id="UP000245778"/>
    </source>
</evidence>
<dbReference type="OrthoDB" id="9815002at2"/>
<name>A0A2U1BEI1_9FIRM</name>
<dbReference type="Gene3D" id="1.10.530.10">
    <property type="match status" value="1"/>
</dbReference>
<protein>
    <submittedName>
        <fullName evidence="2">Transglycosylase-like protein with SLT domain</fullName>
    </submittedName>
</protein>
<reference evidence="2 3" key="1">
    <citation type="submission" date="2018-04" db="EMBL/GenBank/DDBJ databases">
        <title>Genomic Encyclopedia of Type Strains, Phase IV (KMG-IV): sequencing the most valuable type-strain genomes for metagenomic binning, comparative biology and taxonomic classification.</title>
        <authorList>
            <person name="Goeker M."/>
        </authorList>
    </citation>
    <scope>NUCLEOTIDE SEQUENCE [LARGE SCALE GENOMIC DNA]</scope>
    <source>
        <strain evidence="2 3">DSM 26588</strain>
    </source>
</reference>
<dbReference type="SUPFAM" id="SSF53955">
    <property type="entry name" value="Lysozyme-like"/>
    <property type="match status" value="1"/>
</dbReference>
<gene>
    <name evidence="2" type="ORF">C7373_11134</name>
</gene>
<accession>A0A2U1BEI1</accession>